<evidence type="ECO:0008006" key="4">
    <source>
        <dbReference type="Google" id="ProtNLM"/>
    </source>
</evidence>
<proteinExistence type="predicted"/>
<dbReference type="AlphaFoldDB" id="A0A2G9HWB6"/>
<accession>A0A2G9HWB6</accession>
<feature type="region of interest" description="Disordered" evidence="1">
    <location>
        <begin position="1"/>
        <end position="23"/>
    </location>
</feature>
<evidence type="ECO:0000256" key="1">
    <source>
        <dbReference type="SAM" id="MobiDB-lite"/>
    </source>
</evidence>
<gene>
    <name evidence="2" type="ORF">CDL12_05508</name>
</gene>
<dbReference type="PANTHER" id="PTHR46250">
    <property type="entry name" value="MYB/SANT-LIKE DNA-BINDING DOMAIN PROTEIN-RELATED"/>
    <property type="match status" value="1"/>
</dbReference>
<protein>
    <recommendedName>
        <fullName evidence="4">Myb/SANT-like domain-containing protein</fullName>
    </recommendedName>
</protein>
<comment type="caution">
    <text evidence="2">The sequence shown here is derived from an EMBL/GenBank/DDBJ whole genome shotgun (WGS) entry which is preliminary data.</text>
</comment>
<organism evidence="2 3">
    <name type="scientific">Handroanthus impetiginosus</name>
    <dbReference type="NCBI Taxonomy" id="429701"/>
    <lineage>
        <taxon>Eukaryota</taxon>
        <taxon>Viridiplantae</taxon>
        <taxon>Streptophyta</taxon>
        <taxon>Embryophyta</taxon>
        <taxon>Tracheophyta</taxon>
        <taxon>Spermatophyta</taxon>
        <taxon>Magnoliopsida</taxon>
        <taxon>eudicotyledons</taxon>
        <taxon>Gunneridae</taxon>
        <taxon>Pentapetalae</taxon>
        <taxon>asterids</taxon>
        <taxon>lamiids</taxon>
        <taxon>Lamiales</taxon>
        <taxon>Bignoniaceae</taxon>
        <taxon>Crescentiina</taxon>
        <taxon>Tabebuia alliance</taxon>
        <taxon>Handroanthus</taxon>
    </lineage>
</organism>
<evidence type="ECO:0000313" key="2">
    <source>
        <dbReference type="EMBL" id="PIN21789.1"/>
    </source>
</evidence>
<dbReference type="Proteomes" id="UP000231279">
    <property type="component" value="Unassembled WGS sequence"/>
</dbReference>
<keyword evidence="3" id="KW-1185">Reference proteome</keyword>
<name>A0A2G9HWB6_9LAMI</name>
<dbReference type="OrthoDB" id="910499at2759"/>
<evidence type="ECO:0000313" key="3">
    <source>
        <dbReference type="Proteomes" id="UP000231279"/>
    </source>
</evidence>
<dbReference type="EMBL" id="NKXS01000882">
    <property type="protein sequence ID" value="PIN21789.1"/>
    <property type="molecule type" value="Genomic_DNA"/>
</dbReference>
<sequence length="311" mass="34860">MMHSVISSKSIDRSTKAPSEPRCFWTPHEDETLIKSLKKLQAEGCDLHIKHIKSKLQVWKKTYATFLGILSISGGAGATMDPNTHTIVAENELVWDEYVKVHYIIKILVFLFIRSTQKGRFLKNRPQPMYNSWFKFFGTNRVTGVGSIDVVDIVTEMLNETRAPNVEFGTDDTIQPPYCSVREGAQKGAEYDALSTEATSGSTSKKKTNLLGRQKIMGDTKEVLSSIANQLNHPKQTQAEMNSPRRTALLQALCELPVLSLDDRIKATHHLAHNKGNMDAFWGMDKEVRGHFVMMLLGTNFGVGFCLSIRA</sequence>
<reference evidence="3" key="1">
    <citation type="journal article" date="2018" name="Gigascience">
        <title>Genome assembly of the Pink Ipe (Handroanthus impetiginosus, Bignoniaceae), a highly valued, ecologically keystone Neotropical timber forest tree.</title>
        <authorList>
            <person name="Silva-Junior O.B."/>
            <person name="Grattapaglia D."/>
            <person name="Novaes E."/>
            <person name="Collevatti R.G."/>
        </authorList>
    </citation>
    <scope>NUCLEOTIDE SEQUENCE [LARGE SCALE GENOMIC DNA]</scope>
    <source>
        <strain evidence="3">cv. UFG-1</strain>
    </source>
</reference>
<dbReference type="PANTHER" id="PTHR46250:SF15">
    <property type="entry name" value="OS01G0523800 PROTEIN"/>
    <property type="match status" value="1"/>
</dbReference>